<name>A0AC35F542_9BILA</name>
<proteinExistence type="predicted"/>
<dbReference type="Proteomes" id="UP000887580">
    <property type="component" value="Unplaced"/>
</dbReference>
<organism evidence="1 2">
    <name type="scientific">Panagrolaimus sp. PS1159</name>
    <dbReference type="NCBI Taxonomy" id="55785"/>
    <lineage>
        <taxon>Eukaryota</taxon>
        <taxon>Metazoa</taxon>
        <taxon>Ecdysozoa</taxon>
        <taxon>Nematoda</taxon>
        <taxon>Chromadorea</taxon>
        <taxon>Rhabditida</taxon>
        <taxon>Tylenchina</taxon>
        <taxon>Panagrolaimomorpha</taxon>
        <taxon>Panagrolaimoidea</taxon>
        <taxon>Panagrolaimidae</taxon>
        <taxon>Panagrolaimus</taxon>
    </lineage>
</organism>
<reference evidence="2" key="1">
    <citation type="submission" date="2022-11" db="UniProtKB">
        <authorList>
            <consortium name="WormBaseParasite"/>
        </authorList>
    </citation>
    <scope>IDENTIFICATION</scope>
</reference>
<evidence type="ECO:0000313" key="1">
    <source>
        <dbReference type="Proteomes" id="UP000887580"/>
    </source>
</evidence>
<dbReference type="WBParaSite" id="PS1159_v2.g14011.t1">
    <property type="protein sequence ID" value="PS1159_v2.g14011.t1"/>
    <property type="gene ID" value="PS1159_v2.g14011"/>
</dbReference>
<evidence type="ECO:0000313" key="2">
    <source>
        <dbReference type="WBParaSite" id="PS1159_v2.g14011.t1"/>
    </source>
</evidence>
<accession>A0AC35F542</accession>
<protein>
    <submittedName>
        <fullName evidence="2">MARVEL domain-containing protein</fullName>
    </submittedName>
</protein>
<sequence>MNVIKSFIPQQTPRPQNYHHYVCFGNAHVKFATFIIILFRLFLTLISGYYFLTGHYFYKYWIGILYDIIEMIALIFLIVGYINEESKWTWPYMAMEFTWLILVLLLYVISITAIISPERYSKWWTYQGKLVTDPDQIRKQAFGTCMETAIFAALFAFEFRILLACNRYFDDEKARKKDLRERPIILNQDGTGGNESGRDNNTVVDMEPILNNTTTINNQNRGFANPNFSLVDSDDDNDHDWHSKDKKANILA</sequence>